<protein>
    <submittedName>
        <fullName evidence="1">Uncharacterized protein</fullName>
    </submittedName>
</protein>
<reference evidence="1" key="1">
    <citation type="submission" date="2021-01" db="EMBL/GenBank/DDBJ databases">
        <authorList>
            <person name="Corre E."/>
            <person name="Pelletier E."/>
            <person name="Niang G."/>
            <person name="Scheremetjew M."/>
            <person name="Finn R."/>
            <person name="Kale V."/>
            <person name="Holt S."/>
            <person name="Cochrane G."/>
            <person name="Meng A."/>
            <person name="Brown T."/>
            <person name="Cohen L."/>
        </authorList>
    </citation>
    <scope>NUCLEOTIDE SEQUENCE</scope>
    <source>
        <strain evidence="1">CCAP1064/1</strain>
    </source>
</reference>
<name>A0A7S0CIY2_9STRA</name>
<dbReference type="AlphaFoldDB" id="A0A7S0CIY2"/>
<accession>A0A7S0CIY2</accession>
<dbReference type="EMBL" id="HBEL01045934">
    <property type="protein sequence ID" value="CAD8425200.1"/>
    <property type="molecule type" value="Transcribed_RNA"/>
</dbReference>
<gene>
    <name evidence="1" type="ORF">PINE0816_LOCUS21360</name>
</gene>
<evidence type="ECO:0000313" key="1">
    <source>
        <dbReference type="EMBL" id="CAD8425200.1"/>
    </source>
</evidence>
<proteinExistence type="predicted"/>
<organism evidence="1">
    <name type="scientific">Proboscia inermis</name>
    <dbReference type="NCBI Taxonomy" id="420281"/>
    <lineage>
        <taxon>Eukaryota</taxon>
        <taxon>Sar</taxon>
        <taxon>Stramenopiles</taxon>
        <taxon>Ochrophyta</taxon>
        <taxon>Bacillariophyta</taxon>
        <taxon>Coscinodiscophyceae</taxon>
        <taxon>Rhizosoleniophycidae</taxon>
        <taxon>Rhizosoleniales</taxon>
        <taxon>Rhizosoleniaceae</taxon>
        <taxon>Proboscia</taxon>
    </lineage>
</organism>
<sequence>MSGIGRSFEAASADTVSEAEAATSDVAATASFICCFDGPDVTPPMVTLIGLPLLAPYDPVLFELFLLTASSLLLAVCFFSPSFVGSLSAAATAAAANCVLREVEGSNIKTPLPLIPPEMKRCDARAEETTSNVRAVT</sequence>